<dbReference type="EMBL" id="JAPKFM010000005">
    <property type="protein sequence ID" value="MCX2963893.1"/>
    <property type="molecule type" value="Genomic_DNA"/>
</dbReference>
<dbReference type="PANTHER" id="PTHR30055:SF243">
    <property type="entry name" value="HTH-TYPE TRANSCRIPTIONAL REGULATOR RV1816"/>
    <property type="match status" value="1"/>
</dbReference>
<comment type="caution">
    <text evidence="6">The sequence shown here is derived from an EMBL/GenBank/DDBJ whole genome shotgun (WGS) entry which is preliminary data.</text>
</comment>
<keyword evidence="7" id="KW-1185">Reference proteome</keyword>
<sequence>MATTTRAANRAAMESEIRRLGREHLRTYGAAGLSLRAVARDLGVVSSAVYRYVPSRDDLLTLLLVEAYSDVADSVEQAVEAVPPDRHRDRLYAATRALRAWAVDDPARWALLYGSPVPGYAAPAEQTVEPGTRVVAMLIDEVARADADGALQCRQQDLTAGLRSDLATIRDEFGVELSDAALVVATTLWSTAIGAVSLEVFGQYGANTFSDPAALFDVAIERALAPLAEAPRD</sequence>
<evidence type="ECO:0000313" key="7">
    <source>
        <dbReference type="Proteomes" id="UP001143347"/>
    </source>
</evidence>
<evidence type="ECO:0000256" key="1">
    <source>
        <dbReference type="ARBA" id="ARBA00023015"/>
    </source>
</evidence>
<proteinExistence type="predicted"/>
<evidence type="ECO:0000313" key="6">
    <source>
        <dbReference type="EMBL" id="MCX2963893.1"/>
    </source>
</evidence>
<feature type="domain" description="HTH tetR-type" evidence="5">
    <location>
        <begin position="11"/>
        <end position="71"/>
    </location>
</feature>
<reference evidence="6" key="1">
    <citation type="submission" date="2022-10" db="EMBL/GenBank/DDBJ databases">
        <title>WGS of marine actinomycetes from Thailand.</title>
        <authorList>
            <person name="Thawai C."/>
        </authorList>
    </citation>
    <scope>NUCLEOTIDE SEQUENCE</scope>
    <source>
        <strain evidence="6">SW21</strain>
    </source>
</reference>
<dbReference type="PROSITE" id="PS50977">
    <property type="entry name" value="HTH_TETR_2"/>
    <property type="match status" value="1"/>
</dbReference>
<dbReference type="SUPFAM" id="SSF48498">
    <property type="entry name" value="Tetracyclin repressor-like, C-terminal domain"/>
    <property type="match status" value="1"/>
</dbReference>
<dbReference type="GO" id="GO:0000976">
    <property type="term" value="F:transcription cis-regulatory region binding"/>
    <property type="evidence" value="ECO:0007669"/>
    <property type="project" value="TreeGrafter"/>
</dbReference>
<gene>
    <name evidence="6" type="ORF">OSB52_07265</name>
</gene>
<dbReference type="RefSeq" id="WP_266060999.1">
    <property type="nucleotide sequence ID" value="NZ_JAPKFM010000005.1"/>
</dbReference>
<evidence type="ECO:0000259" key="5">
    <source>
        <dbReference type="PROSITE" id="PS50977"/>
    </source>
</evidence>
<protein>
    <submittedName>
        <fullName evidence="6">TetR-like C-terminal domain-containing protein</fullName>
    </submittedName>
</protein>
<name>A0A9X3D2K8_9ACTN</name>
<dbReference type="AlphaFoldDB" id="A0A9X3D2K8"/>
<evidence type="ECO:0000256" key="2">
    <source>
        <dbReference type="ARBA" id="ARBA00023125"/>
    </source>
</evidence>
<keyword evidence="2 4" id="KW-0238">DNA-binding</keyword>
<dbReference type="InterPro" id="IPR001647">
    <property type="entry name" value="HTH_TetR"/>
</dbReference>
<feature type="DNA-binding region" description="H-T-H motif" evidence="4">
    <location>
        <begin position="34"/>
        <end position="53"/>
    </location>
</feature>
<dbReference type="InterPro" id="IPR009057">
    <property type="entry name" value="Homeodomain-like_sf"/>
</dbReference>
<organism evidence="6 7">
    <name type="scientific">Gordonia aquimaris</name>
    <dbReference type="NCBI Taxonomy" id="2984863"/>
    <lineage>
        <taxon>Bacteria</taxon>
        <taxon>Bacillati</taxon>
        <taxon>Actinomycetota</taxon>
        <taxon>Actinomycetes</taxon>
        <taxon>Mycobacteriales</taxon>
        <taxon>Gordoniaceae</taxon>
        <taxon>Gordonia</taxon>
    </lineage>
</organism>
<dbReference type="InterPro" id="IPR036271">
    <property type="entry name" value="Tet_transcr_reg_TetR-rel_C_sf"/>
</dbReference>
<dbReference type="GO" id="GO:0003700">
    <property type="term" value="F:DNA-binding transcription factor activity"/>
    <property type="evidence" value="ECO:0007669"/>
    <property type="project" value="TreeGrafter"/>
</dbReference>
<keyword evidence="1" id="KW-0805">Transcription regulation</keyword>
<dbReference type="InterPro" id="IPR025996">
    <property type="entry name" value="MT1864/Rv1816-like_C"/>
</dbReference>
<evidence type="ECO:0000256" key="4">
    <source>
        <dbReference type="PROSITE-ProRule" id="PRU00335"/>
    </source>
</evidence>
<dbReference type="PANTHER" id="PTHR30055">
    <property type="entry name" value="HTH-TYPE TRANSCRIPTIONAL REGULATOR RUTR"/>
    <property type="match status" value="1"/>
</dbReference>
<accession>A0A9X3D2K8</accession>
<dbReference type="SUPFAM" id="SSF46689">
    <property type="entry name" value="Homeodomain-like"/>
    <property type="match status" value="1"/>
</dbReference>
<dbReference type="Proteomes" id="UP001143347">
    <property type="component" value="Unassembled WGS sequence"/>
</dbReference>
<keyword evidence="3" id="KW-0804">Transcription</keyword>
<evidence type="ECO:0000256" key="3">
    <source>
        <dbReference type="ARBA" id="ARBA00023163"/>
    </source>
</evidence>
<dbReference type="Pfam" id="PF13305">
    <property type="entry name" value="TetR_C_33"/>
    <property type="match status" value="1"/>
</dbReference>
<dbReference type="InterPro" id="IPR050109">
    <property type="entry name" value="HTH-type_TetR-like_transc_reg"/>
</dbReference>
<dbReference type="Gene3D" id="1.10.357.10">
    <property type="entry name" value="Tetracycline Repressor, domain 2"/>
    <property type="match status" value="1"/>
</dbReference>